<dbReference type="Proteomes" id="UP000549052">
    <property type="component" value="Unassembled WGS sequence"/>
</dbReference>
<accession>A0A839ETA8</accession>
<keyword evidence="3" id="KW-1185">Reference proteome</keyword>
<organism evidence="2 3">
    <name type="scientific">Phyllobacterium myrsinacearum</name>
    <dbReference type="NCBI Taxonomy" id="28101"/>
    <lineage>
        <taxon>Bacteria</taxon>
        <taxon>Pseudomonadati</taxon>
        <taxon>Pseudomonadota</taxon>
        <taxon>Alphaproteobacteria</taxon>
        <taxon>Hyphomicrobiales</taxon>
        <taxon>Phyllobacteriaceae</taxon>
        <taxon>Phyllobacterium</taxon>
    </lineage>
</organism>
<gene>
    <name evidence="2" type="ORF">FHW16_003386</name>
</gene>
<keyword evidence="1" id="KW-0732">Signal</keyword>
<dbReference type="EMBL" id="JACGXN010000005">
    <property type="protein sequence ID" value="MBA8879667.1"/>
    <property type="molecule type" value="Genomic_DNA"/>
</dbReference>
<name>A0A839ETA8_9HYPH</name>
<feature type="chain" id="PRO_5032520302" description="Oxidoreductase molybdopterin-binding domain-containing protein" evidence="1">
    <location>
        <begin position="24"/>
        <end position="181"/>
    </location>
</feature>
<dbReference type="AlphaFoldDB" id="A0A839ETA8"/>
<evidence type="ECO:0000256" key="1">
    <source>
        <dbReference type="SAM" id="SignalP"/>
    </source>
</evidence>
<feature type="signal peptide" evidence="1">
    <location>
        <begin position="1"/>
        <end position="23"/>
    </location>
</feature>
<protein>
    <recommendedName>
        <fullName evidence="4">Oxidoreductase molybdopterin-binding domain-containing protein</fullName>
    </recommendedName>
</protein>
<evidence type="ECO:0000313" key="2">
    <source>
        <dbReference type="EMBL" id="MBA8879667.1"/>
    </source>
</evidence>
<reference evidence="2 3" key="1">
    <citation type="submission" date="2020-07" db="EMBL/GenBank/DDBJ databases">
        <title>Genomic Encyclopedia of Type Strains, Phase IV (KMG-V): Genome sequencing to study the core and pangenomes of soil and plant-associated prokaryotes.</title>
        <authorList>
            <person name="Whitman W."/>
        </authorList>
    </citation>
    <scope>NUCLEOTIDE SEQUENCE [LARGE SCALE GENOMIC DNA]</scope>
    <source>
        <strain evidence="2 3">AN3</strain>
    </source>
</reference>
<evidence type="ECO:0008006" key="4">
    <source>
        <dbReference type="Google" id="ProtNLM"/>
    </source>
</evidence>
<evidence type="ECO:0000313" key="3">
    <source>
        <dbReference type="Proteomes" id="UP000549052"/>
    </source>
</evidence>
<dbReference type="RefSeq" id="WP_182550316.1">
    <property type="nucleotide sequence ID" value="NZ_JACGXN010000005.1"/>
</dbReference>
<comment type="caution">
    <text evidence="2">The sequence shown here is derived from an EMBL/GenBank/DDBJ whole genome shotgun (WGS) entry which is preliminary data.</text>
</comment>
<sequence length="181" mass="20272">MLKYRISLAASLMLLSGLTLANAADNKPNVLTIEKEAGKPIATYTVEELGKAFPSKLLETATPWTNGEKRRYRGSSLKDILAKYSSADAKIVTGVALDGFEAKLEMKEIKSYDPIIATEVDCVDSDRLAATCTKEQEFRPLTDADRGPFYVVWPYNQLPKSTNSDENYRWIWFLAALRPEK</sequence>
<proteinExistence type="predicted"/>